<dbReference type="EMBL" id="QRVA01000001">
    <property type="protein sequence ID" value="RGS19725.1"/>
    <property type="molecule type" value="Genomic_DNA"/>
</dbReference>
<dbReference type="InterPro" id="IPR032339">
    <property type="entry name" value="DUF4859"/>
</dbReference>
<proteinExistence type="predicted"/>
<feature type="signal peptide" evidence="1">
    <location>
        <begin position="1"/>
        <end position="27"/>
    </location>
</feature>
<accession>A0A3R5ZJD4</accession>
<dbReference type="AlphaFoldDB" id="A0A3R5ZJD4"/>
<feature type="domain" description="DUF4859" evidence="2">
    <location>
        <begin position="561"/>
        <end position="674"/>
    </location>
</feature>
<gene>
    <name evidence="3" type="ORF">DWY11_00400</name>
</gene>
<organism evidence="3 4">
    <name type="scientific">Segatella copri</name>
    <dbReference type="NCBI Taxonomy" id="165179"/>
    <lineage>
        <taxon>Bacteria</taxon>
        <taxon>Pseudomonadati</taxon>
        <taxon>Bacteroidota</taxon>
        <taxon>Bacteroidia</taxon>
        <taxon>Bacteroidales</taxon>
        <taxon>Prevotellaceae</taxon>
        <taxon>Segatella</taxon>
    </lineage>
</organism>
<dbReference type="Pfam" id="PF16151">
    <property type="entry name" value="DUF4859"/>
    <property type="match status" value="1"/>
</dbReference>
<dbReference type="InterPro" id="IPR045690">
    <property type="entry name" value="DUF6055"/>
</dbReference>
<dbReference type="PROSITE" id="PS51257">
    <property type="entry name" value="PROKAR_LIPOPROTEIN"/>
    <property type="match status" value="1"/>
</dbReference>
<feature type="chain" id="PRO_5018634621" evidence="1">
    <location>
        <begin position="28"/>
        <end position="689"/>
    </location>
</feature>
<evidence type="ECO:0000256" key="1">
    <source>
        <dbReference type="SAM" id="SignalP"/>
    </source>
</evidence>
<sequence length="689" mass="76847">MKQIKLKTGIMTVLSLFFLLSFGSCSSSNDSTGTDTPVNPKPSDVKVMDKSKIVDYNQYYCPAKWNEGFEKGPDYMLRSDARWSWWRMKQSEHFFVFWEPGFGDNPNSESVPEALRVDVDDLLQKAEQFYKTNVEKLGMATVGQGKSVLDNHKMQIYLLYQTDWLATGSGYDDKIGALWVNPSTCKPVGSTIGHEIGHSFQYQVSADKLFTGEVTPIDRADGSQLVPAGFRYGFGENGAGGCAYWEQCAQWQSFQDYPNECFDQDAHYAVWLKNHHRHFNHEFMRYASYWFQYWFTEKHGIESYARIWKESKYPEDPLQTYMRIYCNNSLDALYKDLYAYSAHCADYDFKAVHQYKKEAAINYSTKLYKNDGYYQVAYTNCPGTTGFNLIPLNVPASGKVSATLEGLAPGSALAAGDPGTVVDGDGNAKSTVTKYNSQSNTQQNYRYGFVAITKDGKSHYGEMHTGKKGTATYEVPANTERLYLCVLAAPDKYNRNAWDDDETNDEQWPYRVKFSGTDLLGNVTIPEGDPTDLETSLEVSLDASSESYPLHTFNLLNDGVMEKIAKAFKLQPSEIASATLEAGVVKAEGFTGPADGKVAVGLTNPDGSVSYAYSANGIGFWIAEDGSAGVWGDGTKIYFEYDAGGYALTVGHKPGASEKGKTYIIKPTMVYNKNGKQHKAVITIKMKFA</sequence>
<evidence type="ECO:0000313" key="3">
    <source>
        <dbReference type="EMBL" id="RGS19725.1"/>
    </source>
</evidence>
<dbReference type="Proteomes" id="UP000283872">
    <property type="component" value="Unassembled WGS sequence"/>
</dbReference>
<evidence type="ECO:0000313" key="4">
    <source>
        <dbReference type="Proteomes" id="UP000283872"/>
    </source>
</evidence>
<name>A0A3R5ZJD4_9BACT</name>
<protein>
    <submittedName>
        <fullName evidence="3">DUF4859 domain-containing protein</fullName>
    </submittedName>
</protein>
<reference evidence="3 4" key="1">
    <citation type="submission" date="2018-08" db="EMBL/GenBank/DDBJ databases">
        <title>A genome reference for cultivated species of the human gut microbiota.</title>
        <authorList>
            <person name="Zou Y."/>
            <person name="Xue W."/>
            <person name="Luo G."/>
        </authorList>
    </citation>
    <scope>NUCLEOTIDE SEQUENCE [LARGE SCALE GENOMIC DNA]</scope>
    <source>
        <strain evidence="3 4">AF24-12</strain>
    </source>
</reference>
<evidence type="ECO:0000259" key="2">
    <source>
        <dbReference type="Pfam" id="PF16151"/>
    </source>
</evidence>
<keyword evidence="1" id="KW-0732">Signal</keyword>
<dbReference type="RefSeq" id="WP_118085498.1">
    <property type="nucleotide sequence ID" value="NZ_QRVA01000001.1"/>
</dbReference>
<dbReference type="Pfam" id="PF19527">
    <property type="entry name" value="DUF6055"/>
    <property type="match status" value="1"/>
</dbReference>
<comment type="caution">
    <text evidence="3">The sequence shown here is derived from an EMBL/GenBank/DDBJ whole genome shotgun (WGS) entry which is preliminary data.</text>
</comment>